<name>A0AAD4U833_OVIAM</name>
<dbReference type="Proteomes" id="UP001214576">
    <property type="component" value="Unassembled WGS sequence"/>
</dbReference>
<organism evidence="1 2">
    <name type="scientific">Ovis ammon polii</name>
    <dbReference type="NCBI Taxonomy" id="230172"/>
    <lineage>
        <taxon>Eukaryota</taxon>
        <taxon>Metazoa</taxon>
        <taxon>Chordata</taxon>
        <taxon>Craniata</taxon>
        <taxon>Vertebrata</taxon>
        <taxon>Euteleostomi</taxon>
        <taxon>Mammalia</taxon>
        <taxon>Eutheria</taxon>
        <taxon>Laurasiatheria</taxon>
        <taxon>Artiodactyla</taxon>
        <taxon>Ruminantia</taxon>
        <taxon>Pecora</taxon>
        <taxon>Bovidae</taxon>
        <taxon>Caprinae</taxon>
        <taxon>Ovis</taxon>
    </lineage>
</organism>
<reference evidence="1" key="1">
    <citation type="submission" date="2022-03" db="EMBL/GenBank/DDBJ databases">
        <title>Genomic analyses of argali, domestic sheep and their hybrids provide insights into chromosomal evolution, heterosis and genetic basis of agronomic traits.</title>
        <authorList>
            <person name="Li M."/>
        </authorList>
    </citation>
    <scope>NUCLEOTIDE SEQUENCE</scope>
    <source>
        <strain evidence="1">CAU-MHL-2022a</strain>
        <tissue evidence="1">Skin</tissue>
    </source>
</reference>
<dbReference type="EMBL" id="JAKZEL010000011">
    <property type="protein sequence ID" value="KAI4539449.1"/>
    <property type="molecule type" value="Genomic_DNA"/>
</dbReference>
<evidence type="ECO:0000313" key="1">
    <source>
        <dbReference type="EMBL" id="KAI4539449.1"/>
    </source>
</evidence>
<comment type="caution">
    <text evidence="1">The sequence shown here is derived from an EMBL/GenBank/DDBJ whole genome shotgun (WGS) entry which is preliminary data.</text>
</comment>
<proteinExistence type="predicted"/>
<dbReference type="AlphaFoldDB" id="A0AAD4U833"/>
<accession>A0AAD4U833</accession>
<evidence type="ECO:0000313" key="2">
    <source>
        <dbReference type="Proteomes" id="UP001214576"/>
    </source>
</evidence>
<keyword evidence="2" id="KW-1185">Reference proteome</keyword>
<sequence length="134" mass="14800">MFPPDALSSVTPGSDLRPPKMEKTYTFTCFLRVLFIPSALPKEPCSYAFPGMSSTKMKLTGSSEPRLAGTWQSGEQLGRSTRGFTVDKLHFSCSETSYLLSLYDNLNPSAGESDFCDNKWSLSVRFPVIVLNIA</sequence>
<gene>
    <name evidence="1" type="ORF">MG293_010841</name>
</gene>
<protein>
    <submittedName>
        <fullName evidence="1">Uncharacterized protein</fullName>
    </submittedName>
</protein>